<dbReference type="PANTHER" id="PTHR31057:SF0">
    <property type="entry name" value="E3 UFM1-PROTEIN LIGASE 1"/>
    <property type="match status" value="1"/>
</dbReference>
<dbReference type="AlphaFoldDB" id="A0A7J7GRF3"/>
<accession>A0A7J7GRF3</accession>
<dbReference type="PANTHER" id="PTHR31057">
    <property type="entry name" value="E3 UFM1-PROTEIN LIGASE 1"/>
    <property type="match status" value="1"/>
</dbReference>
<evidence type="ECO:0000313" key="3">
    <source>
        <dbReference type="Proteomes" id="UP000593564"/>
    </source>
</evidence>
<gene>
    <name evidence="2" type="ORF">HYC85_020669</name>
</gene>
<dbReference type="Pfam" id="PF09743">
    <property type="entry name" value="E3_UFM1_ligase"/>
    <property type="match status" value="1"/>
</dbReference>
<evidence type="ECO:0000313" key="2">
    <source>
        <dbReference type="EMBL" id="KAF5943027.1"/>
    </source>
</evidence>
<name>A0A7J7GRF3_CAMSI</name>
<reference evidence="3" key="1">
    <citation type="journal article" date="2020" name="Nat. Commun.">
        <title>Genome assembly of wild tea tree DASZ reveals pedigree and selection history of tea varieties.</title>
        <authorList>
            <person name="Zhang W."/>
            <person name="Zhang Y."/>
            <person name="Qiu H."/>
            <person name="Guo Y."/>
            <person name="Wan H."/>
            <person name="Zhang X."/>
            <person name="Scossa F."/>
            <person name="Alseekh S."/>
            <person name="Zhang Q."/>
            <person name="Wang P."/>
            <person name="Xu L."/>
            <person name="Schmidt M.H."/>
            <person name="Jia X."/>
            <person name="Li D."/>
            <person name="Zhu A."/>
            <person name="Guo F."/>
            <person name="Chen W."/>
            <person name="Ni D."/>
            <person name="Usadel B."/>
            <person name="Fernie A.R."/>
            <person name="Wen W."/>
        </authorList>
    </citation>
    <scope>NUCLEOTIDE SEQUENCE [LARGE SCALE GENOMIC DNA]</scope>
    <source>
        <strain evidence="3">cv. G240</strain>
    </source>
</reference>
<protein>
    <recommendedName>
        <fullName evidence="1">E3 UFM1-protein ligase 1-like N-terminal domain-containing protein</fullName>
    </recommendedName>
</protein>
<dbReference type="GO" id="GO:0005789">
    <property type="term" value="C:endoplasmic reticulum membrane"/>
    <property type="evidence" value="ECO:0007669"/>
    <property type="project" value="TreeGrafter"/>
</dbReference>
<dbReference type="GO" id="GO:1990592">
    <property type="term" value="P:protein K69-linked ufmylation"/>
    <property type="evidence" value="ECO:0007669"/>
    <property type="project" value="TreeGrafter"/>
</dbReference>
<comment type="caution">
    <text evidence="2">The sequence shown here is derived from an EMBL/GenBank/DDBJ whole genome shotgun (WGS) entry which is preliminary data.</text>
</comment>
<keyword evidence="3" id="KW-1185">Reference proteome</keyword>
<dbReference type="GO" id="GO:0032434">
    <property type="term" value="P:regulation of proteasomal ubiquitin-dependent protein catabolic process"/>
    <property type="evidence" value="ECO:0007669"/>
    <property type="project" value="TreeGrafter"/>
</dbReference>
<dbReference type="Proteomes" id="UP000593564">
    <property type="component" value="Unassembled WGS sequence"/>
</dbReference>
<feature type="domain" description="E3 UFM1-protein ligase 1-like N-terminal" evidence="1">
    <location>
        <begin position="42"/>
        <end position="153"/>
    </location>
</feature>
<proteinExistence type="predicted"/>
<organism evidence="2 3">
    <name type="scientific">Camellia sinensis</name>
    <name type="common">Tea plant</name>
    <name type="synonym">Thea sinensis</name>
    <dbReference type="NCBI Taxonomy" id="4442"/>
    <lineage>
        <taxon>Eukaryota</taxon>
        <taxon>Viridiplantae</taxon>
        <taxon>Streptophyta</taxon>
        <taxon>Embryophyta</taxon>
        <taxon>Tracheophyta</taxon>
        <taxon>Spermatophyta</taxon>
        <taxon>Magnoliopsida</taxon>
        <taxon>eudicotyledons</taxon>
        <taxon>Gunneridae</taxon>
        <taxon>Pentapetalae</taxon>
        <taxon>asterids</taxon>
        <taxon>Ericales</taxon>
        <taxon>Theaceae</taxon>
        <taxon>Camellia</taxon>
    </lineage>
</organism>
<reference evidence="2 3" key="2">
    <citation type="submission" date="2020-07" db="EMBL/GenBank/DDBJ databases">
        <title>Genome assembly of wild tea tree DASZ reveals pedigree and selection history of tea varieties.</title>
        <authorList>
            <person name="Zhang W."/>
        </authorList>
    </citation>
    <scope>NUCLEOTIDE SEQUENCE [LARGE SCALE GENOMIC DNA]</scope>
    <source>
        <strain evidence="3">cv. G240</strain>
        <tissue evidence="2">Leaf</tissue>
    </source>
</reference>
<sequence>MPYANLLFTVMKIKLGFVNFIEFCDLFSCKLVRVATWDIDNLILIIVKGRLEGGQLYTPAYVARVNAMVRGAARGITVPMNLSALWSSLQLLLHEMDGASGVAVESSFFQTLFNGLVKDGEILGSLRAGVHWTPTVFAIAQKESVDSFFSQAKSLPGPLSVKAVAVVEASEGKVHNKALQAPGRAIFVTVSQLKLHSSRIAATLFSVRFTTTIFVHSFATKCLITSLPHLRHAPMTSFQAHAGQLGQPTTFPAPRNQPAQPRANFSGNFNQQPPVPLFELAKSEPTRHHASPMARAHQKLTTPYRSTNIQTQKPDHPWPNFFPLSPLIAETTGI</sequence>
<dbReference type="InterPro" id="IPR018611">
    <property type="entry name" value="Ufl1"/>
</dbReference>
<dbReference type="GO" id="GO:0034976">
    <property type="term" value="P:response to endoplasmic reticulum stress"/>
    <property type="evidence" value="ECO:0007669"/>
    <property type="project" value="TreeGrafter"/>
</dbReference>
<dbReference type="EMBL" id="JACBKZ010000009">
    <property type="protein sequence ID" value="KAF5943027.1"/>
    <property type="molecule type" value="Genomic_DNA"/>
</dbReference>
<dbReference type="InterPro" id="IPR056579">
    <property type="entry name" value="Ufl1_N"/>
</dbReference>
<dbReference type="GO" id="GO:0061666">
    <property type="term" value="F:UFM1 ligase activity"/>
    <property type="evidence" value="ECO:0007669"/>
    <property type="project" value="InterPro"/>
</dbReference>
<evidence type="ECO:0000259" key="1">
    <source>
        <dbReference type="Pfam" id="PF09743"/>
    </source>
</evidence>